<dbReference type="AlphaFoldDB" id="A0A951J192"/>
<protein>
    <recommendedName>
        <fullName evidence="4">DUF4136 domain-containing protein</fullName>
    </recommendedName>
</protein>
<dbReference type="EMBL" id="RPHB01000011">
    <property type="protein sequence ID" value="MBW3470044.1"/>
    <property type="molecule type" value="Genomic_DNA"/>
</dbReference>
<organism evidence="2 3">
    <name type="scientific">Arthrospiribacter ruber</name>
    <dbReference type="NCBI Taxonomy" id="2487934"/>
    <lineage>
        <taxon>Bacteria</taxon>
        <taxon>Pseudomonadati</taxon>
        <taxon>Bacteroidota</taxon>
        <taxon>Cytophagia</taxon>
        <taxon>Cytophagales</taxon>
        <taxon>Cyclobacteriaceae</taxon>
        <taxon>Arthrospiribacter</taxon>
    </lineage>
</organism>
<dbReference type="RefSeq" id="WP_219293593.1">
    <property type="nucleotide sequence ID" value="NZ_RPHB01000011.1"/>
</dbReference>
<keyword evidence="3" id="KW-1185">Reference proteome</keyword>
<comment type="caution">
    <text evidence="2">The sequence shown here is derived from an EMBL/GenBank/DDBJ whole genome shotgun (WGS) entry which is preliminary data.</text>
</comment>
<dbReference type="PROSITE" id="PS51257">
    <property type="entry name" value="PROKAR_LIPOPROTEIN"/>
    <property type="match status" value="1"/>
</dbReference>
<proteinExistence type="predicted"/>
<evidence type="ECO:0000313" key="2">
    <source>
        <dbReference type="EMBL" id="MBW3470044.1"/>
    </source>
</evidence>
<gene>
    <name evidence="2" type="ORF">EGN73_19815</name>
</gene>
<dbReference type="Proteomes" id="UP000727490">
    <property type="component" value="Unassembled WGS sequence"/>
</dbReference>
<accession>A0A951J192</accession>
<keyword evidence="1" id="KW-0732">Signal</keyword>
<feature type="chain" id="PRO_5037744599" description="DUF4136 domain-containing protein" evidence="1">
    <location>
        <begin position="24"/>
        <end position="189"/>
    </location>
</feature>
<feature type="signal peptide" evidence="1">
    <location>
        <begin position="1"/>
        <end position="23"/>
    </location>
</feature>
<name>A0A951J192_9BACT</name>
<reference evidence="2 3" key="1">
    <citation type="journal article" date="2020" name="Syst. Appl. Microbiol.">
        <title>Arthrospiribacter ruber gen. nov., sp. nov., a novel bacterium isolated from Arthrospira cultures.</title>
        <authorList>
            <person name="Waleron M."/>
            <person name="Misztak A."/>
            <person name="Waleron M.M."/>
            <person name="Furmaniak M."/>
            <person name="Mrozik A."/>
            <person name="Waleron K."/>
        </authorList>
    </citation>
    <scope>NUCLEOTIDE SEQUENCE [LARGE SCALE GENOMIC DNA]</scope>
    <source>
        <strain evidence="2 3">DPMB0001</strain>
    </source>
</reference>
<evidence type="ECO:0008006" key="4">
    <source>
        <dbReference type="Google" id="ProtNLM"/>
    </source>
</evidence>
<evidence type="ECO:0000313" key="3">
    <source>
        <dbReference type="Proteomes" id="UP000727490"/>
    </source>
</evidence>
<evidence type="ECO:0000256" key="1">
    <source>
        <dbReference type="SAM" id="SignalP"/>
    </source>
</evidence>
<sequence length="189" mass="22168">MKNLAPILLMTIILSACTNFNRAVSTKVNTIPDSPVEGFLVLFVQSDTEILQLDEEFYNKSIRGKFNNLEHQRFRDFLASESWRAFNPVMAYDSKNFFEKHKDYSYEEFRSVLNQADFDHLLIVSMRNDQDRGELSIQNFQVYLFDKEISQPLWTGFGYYNQGNIVRRPAAQRLSNRIKRDLKADGMLM</sequence>